<name>A0A975Y5X1_9NOST</name>
<dbReference type="InterPro" id="IPR029787">
    <property type="entry name" value="Nucleotide_cyclase"/>
</dbReference>
<gene>
    <name evidence="3" type="ORF">B6N60_03366</name>
</gene>
<dbReference type="Gene3D" id="3.30.70.270">
    <property type="match status" value="1"/>
</dbReference>
<feature type="coiled-coil region" evidence="1">
    <location>
        <begin position="105"/>
        <end position="139"/>
    </location>
</feature>
<dbReference type="InterPro" id="IPR043128">
    <property type="entry name" value="Rev_trsase/Diguanyl_cyclase"/>
</dbReference>
<evidence type="ECO:0000313" key="3">
    <source>
        <dbReference type="EMBL" id="QXE24659.1"/>
    </source>
</evidence>
<protein>
    <submittedName>
        <fullName evidence="3">Diguanylate cyclase</fullName>
    </submittedName>
</protein>
<dbReference type="CDD" id="cd01949">
    <property type="entry name" value="GGDEF"/>
    <property type="match status" value="1"/>
</dbReference>
<dbReference type="Proteomes" id="UP000683511">
    <property type="component" value="Chromosome"/>
</dbReference>
<feature type="coiled-coil region" evidence="1">
    <location>
        <begin position="3"/>
        <end position="37"/>
    </location>
</feature>
<dbReference type="GO" id="GO:1902201">
    <property type="term" value="P:negative regulation of bacterial-type flagellum-dependent cell motility"/>
    <property type="evidence" value="ECO:0007669"/>
    <property type="project" value="TreeGrafter"/>
</dbReference>
<dbReference type="GO" id="GO:0052621">
    <property type="term" value="F:diguanylate cyclase activity"/>
    <property type="evidence" value="ECO:0007669"/>
    <property type="project" value="TreeGrafter"/>
</dbReference>
<evidence type="ECO:0000259" key="2">
    <source>
        <dbReference type="PROSITE" id="PS50887"/>
    </source>
</evidence>
<evidence type="ECO:0000256" key="1">
    <source>
        <dbReference type="SAM" id="Coils"/>
    </source>
</evidence>
<feature type="domain" description="GGDEF" evidence="2">
    <location>
        <begin position="199"/>
        <end position="335"/>
    </location>
</feature>
<dbReference type="KEGG" id="rsin:B6N60_03366"/>
<dbReference type="PROSITE" id="PS50887">
    <property type="entry name" value="GGDEF"/>
    <property type="match status" value="1"/>
</dbReference>
<dbReference type="RefSeq" id="WP_190601497.1">
    <property type="nucleotide sequence ID" value="NZ_CP021056.1"/>
</dbReference>
<dbReference type="SUPFAM" id="SSF55073">
    <property type="entry name" value="Nucleotide cyclase"/>
    <property type="match status" value="1"/>
</dbReference>
<dbReference type="SMART" id="SM00267">
    <property type="entry name" value="GGDEF"/>
    <property type="match status" value="1"/>
</dbReference>
<dbReference type="InterPro" id="IPR000160">
    <property type="entry name" value="GGDEF_dom"/>
</dbReference>
<reference evidence="3" key="1">
    <citation type="submission" date="2017-04" db="EMBL/GenBank/DDBJ databases">
        <title>Genome deletions in a multicellular cyanobacterial endosymbiont for morphological adaptation in marine diatoms.</title>
        <authorList>
            <person name="Wang Y."/>
            <person name="Gao H."/>
            <person name="Li R."/>
            <person name="Xu X."/>
        </authorList>
    </citation>
    <scope>NUCLEOTIDE SEQUENCE</scope>
    <source>
        <strain evidence="3">FACHB 800</strain>
    </source>
</reference>
<keyword evidence="1" id="KW-0175">Coiled coil</keyword>
<evidence type="ECO:0000313" key="4">
    <source>
        <dbReference type="Proteomes" id="UP000683511"/>
    </source>
</evidence>
<dbReference type="PANTHER" id="PTHR45138">
    <property type="entry name" value="REGULATORY COMPONENTS OF SENSORY TRANSDUCTION SYSTEM"/>
    <property type="match status" value="1"/>
</dbReference>
<proteinExistence type="predicted"/>
<dbReference type="PANTHER" id="PTHR45138:SF9">
    <property type="entry name" value="DIGUANYLATE CYCLASE DGCM-RELATED"/>
    <property type="match status" value="1"/>
</dbReference>
<dbReference type="FunFam" id="3.30.70.270:FF:000001">
    <property type="entry name" value="Diguanylate cyclase domain protein"/>
    <property type="match status" value="1"/>
</dbReference>
<dbReference type="EMBL" id="CP021056">
    <property type="protein sequence ID" value="QXE24659.1"/>
    <property type="molecule type" value="Genomic_DNA"/>
</dbReference>
<dbReference type="GO" id="GO:0005886">
    <property type="term" value="C:plasma membrane"/>
    <property type="evidence" value="ECO:0007669"/>
    <property type="project" value="TreeGrafter"/>
</dbReference>
<keyword evidence="4" id="KW-1185">Reference proteome</keyword>
<accession>A0A975Y5X1</accession>
<dbReference type="Pfam" id="PF00990">
    <property type="entry name" value="GGDEF"/>
    <property type="match status" value="1"/>
</dbReference>
<dbReference type="InterPro" id="IPR050469">
    <property type="entry name" value="Diguanylate_Cyclase"/>
</dbReference>
<dbReference type="GO" id="GO:0043709">
    <property type="term" value="P:cell adhesion involved in single-species biofilm formation"/>
    <property type="evidence" value="ECO:0007669"/>
    <property type="project" value="TreeGrafter"/>
</dbReference>
<organism evidence="3 4">
    <name type="scientific">Richelia sinica FACHB-800</name>
    <dbReference type="NCBI Taxonomy" id="1357546"/>
    <lineage>
        <taxon>Bacteria</taxon>
        <taxon>Bacillati</taxon>
        <taxon>Cyanobacteriota</taxon>
        <taxon>Cyanophyceae</taxon>
        <taxon>Nostocales</taxon>
        <taxon>Nostocaceae</taxon>
        <taxon>Richelia</taxon>
    </lineage>
</organism>
<dbReference type="AlphaFoldDB" id="A0A975Y5X1"/>
<dbReference type="NCBIfam" id="TIGR00254">
    <property type="entry name" value="GGDEF"/>
    <property type="match status" value="1"/>
</dbReference>
<sequence length="335" mass="38068">MNILQKTTEEQRLRIEIKRLRQQVNKLKQANIDLQITLETTVAHGDCIEAQLQEINQQLQLTISGYHQKYTTLQSVLDIISRQKADLEVILQTTVEHGDAVESQLESLNQKLKDEVQARQQAELKLKSLLQIISQEKTDLEIIMQTIIEHGDAVGQQWHDKALYAEYLANIDGLTQVYNRRKMDDTLDREWQRMAREQLPLSFILCDIDNFKAYNDTYGHALGDEALRQVALAIKSVVQRPGDLVARYGGEEFAVILPNTEKLGALHISRHILLAVEKIYLIHARSEISPYLSVSIGVTSTFPQPGEDFLQLVNAADEALYAAKTQGKNRIVFKG</sequence>